<reference evidence="7" key="2">
    <citation type="submission" date="2025-09" db="UniProtKB">
        <authorList>
            <consortium name="Ensembl"/>
        </authorList>
    </citation>
    <scope>IDENTIFICATION</scope>
</reference>
<keyword evidence="8" id="KW-1185">Reference proteome</keyword>
<keyword evidence="6" id="KW-0732">Signal</keyword>
<dbReference type="InterPro" id="IPR002110">
    <property type="entry name" value="Ankyrin_rpt"/>
</dbReference>
<keyword evidence="1" id="KW-0677">Repeat</keyword>
<dbReference type="PROSITE" id="PS50088">
    <property type="entry name" value="ANK_REPEAT"/>
    <property type="match status" value="1"/>
</dbReference>
<evidence type="ECO:0000256" key="6">
    <source>
        <dbReference type="SAM" id="SignalP"/>
    </source>
</evidence>
<evidence type="ECO:0000256" key="5">
    <source>
        <dbReference type="SAM" id="MobiDB-lite"/>
    </source>
</evidence>
<feature type="compositionally biased region" description="Low complexity" evidence="5">
    <location>
        <begin position="266"/>
        <end position="281"/>
    </location>
</feature>
<dbReference type="OMA" id="WDEEHSW"/>
<dbReference type="InterPro" id="IPR036770">
    <property type="entry name" value="Ankyrin_rpt-contain_sf"/>
</dbReference>
<name>A0A3Q4ALV9_MOLML</name>
<keyword evidence="2 4" id="KW-0040">ANK repeat</keyword>
<feature type="chain" id="PRO_5018573526" evidence="6">
    <location>
        <begin position="19"/>
        <end position="322"/>
    </location>
</feature>
<protein>
    <submittedName>
        <fullName evidence="7">Uncharacterized protein</fullName>
    </submittedName>
</protein>
<feature type="signal peptide" evidence="6">
    <location>
        <begin position="1"/>
        <end position="18"/>
    </location>
</feature>
<evidence type="ECO:0000313" key="8">
    <source>
        <dbReference type="Proteomes" id="UP000261620"/>
    </source>
</evidence>
<evidence type="ECO:0000313" key="7">
    <source>
        <dbReference type="Ensembl" id="ENSMMOP00000005255.1"/>
    </source>
</evidence>
<dbReference type="PANTHER" id="PTHR14491">
    <property type="entry name" value="SOSONDOWAH, ISOFORM G"/>
    <property type="match status" value="1"/>
</dbReference>
<dbReference type="Proteomes" id="UP000261620">
    <property type="component" value="Unplaced"/>
</dbReference>
<dbReference type="SUPFAM" id="SSF48403">
    <property type="entry name" value="Ankyrin repeat"/>
    <property type="match status" value="1"/>
</dbReference>
<dbReference type="Gene3D" id="1.25.40.20">
    <property type="entry name" value="Ankyrin repeat-containing domain"/>
    <property type="match status" value="1"/>
</dbReference>
<dbReference type="SMART" id="SM00248">
    <property type="entry name" value="ANK"/>
    <property type="match status" value="2"/>
</dbReference>
<comment type="similarity">
    <text evidence="3">Belongs to the SOWAH family.</text>
</comment>
<dbReference type="PANTHER" id="PTHR14491:SF8">
    <property type="entry name" value="ANKYRIN REPEAT DOMAIN-CONTAINING PROTEIN SOWAHD"/>
    <property type="match status" value="1"/>
</dbReference>
<dbReference type="AlphaFoldDB" id="A0A3Q4ALV9"/>
<evidence type="ECO:0000256" key="3">
    <source>
        <dbReference type="ARBA" id="ARBA00038122"/>
    </source>
</evidence>
<feature type="compositionally biased region" description="Basic and acidic residues" evidence="5">
    <location>
        <begin position="282"/>
        <end position="292"/>
    </location>
</feature>
<feature type="repeat" description="ANK" evidence="4">
    <location>
        <begin position="200"/>
        <end position="233"/>
    </location>
</feature>
<proteinExistence type="inferred from homology"/>
<sequence length="322" mass="35102">MLLLLHSLTDFVAPHVAALGRASMYESKSGAAGSSALDRPTGHGMQVVPTAFQRRLRQLDAAEGSAPGGLQRDVPERASLTSAMRKNYLKELLLSNPAHSSGLSSVLSAQSCGADSEPDWDWALSPMEHAWMLSAVEGSYETILEFISLDPNLLNRKDFISGYSVLHWLAKRGQDETLLRLLRHAGGAGIPVNVNLRGGGGLTPLHVASMHRQYTVIKVLVGAFGADVDAMDYSGRRAWQYLRGDAPLEMKELLGTWDDEHRSGCTQNLNNNSSSATATVSARDEEPGDTRDLYPFERTHRGSSWLFGSLRRIIPSFSGNRS</sequence>
<dbReference type="Ensembl" id="ENSMMOT00000005349.1">
    <property type="protein sequence ID" value="ENSMMOP00000005255.1"/>
    <property type="gene ID" value="ENSMMOG00000004178.1"/>
</dbReference>
<dbReference type="STRING" id="94237.ENSMMOP00000005255"/>
<evidence type="ECO:0000256" key="1">
    <source>
        <dbReference type="ARBA" id="ARBA00022737"/>
    </source>
</evidence>
<feature type="region of interest" description="Disordered" evidence="5">
    <location>
        <begin position="266"/>
        <end position="292"/>
    </location>
</feature>
<reference evidence="7" key="1">
    <citation type="submission" date="2025-08" db="UniProtKB">
        <authorList>
            <consortium name="Ensembl"/>
        </authorList>
    </citation>
    <scope>IDENTIFICATION</scope>
</reference>
<accession>A0A3Q4ALV9</accession>
<evidence type="ECO:0000256" key="2">
    <source>
        <dbReference type="ARBA" id="ARBA00023043"/>
    </source>
</evidence>
<dbReference type="Pfam" id="PF12796">
    <property type="entry name" value="Ank_2"/>
    <property type="match status" value="1"/>
</dbReference>
<organism evidence="7 8">
    <name type="scientific">Mola mola</name>
    <name type="common">Ocean sunfish</name>
    <name type="synonym">Tetraodon mola</name>
    <dbReference type="NCBI Taxonomy" id="94237"/>
    <lineage>
        <taxon>Eukaryota</taxon>
        <taxon>Metazoa</taxon>
        <taxon>Chordata</taxon>
        <taxon>Craniata</taxon>
        <taxon>Vertebrata</taxon>
        <taxon>Euteleostomi</taxon>
        <taxon>Actinopterygii</taxon>
        <taxon>Neopterygii</taxon>
        <taxon>Teleostei</taxon>
        <taxon>Neoteleostei</taxon>
        <taxon>Acanthomorphata</taxon>
        <taxon>Eupercaria</taxon>
        <taxon>Tetraodontiformes</taxon>
        <taxon>Molidae</taxon>
        <taxon>Mola</taxon>
    </lineage>
</organism>
<evidence type="ECO:0000256" key="4">
    <source>
        <dbReference type="PROSITE-ProRule" id="PRU00023"/>
    </source>
</evidence>